<proteinExistence type="predicted"/>
<dbReference type="SUPFAM" id="SSF54060">
    <property type="entry name" value="His-Me finger endonucleases"/>
    <property type="match status" value="1"/>
</dbReference>
<evidence type="ECO:0000313" key="3">
    <source>
        <dbReference type="EMBL" id="GAH67433.1"/>
    </source>
</evidence>
<dbReference type="Gene3D" id="3.90.75.20">
    <property type="match status" value="1"/>
</dbReference>
<gene>
    <name evidence="3" type="ORF">S03H2_44989</name>
</gene>
<accession>X1JCD7</accession>
<reference evidence="3" key="1">
    <citation type="journal article" date="2014" name="Front. Microbiol.">
        <title>High frequency of phylogenetically diverse reductive dehalogenase-homologous genes in deep subseafloor sedimentary metagenomes.</title>
        <authorList>
            <person name="Kawai M."/>
            <person name="Futagami T."/>
            <person name="Toyoda A."/>
            <person name="Takaki Y."/>
            <person name="Nishi S."/>
            <person name="Hori S."/>
            <person name="Arai W."/>
            <person name="Tsubouchi T."/>
            <person name="Morono Y."/>
            <person name="Uchiyama I."/>
            <person name="Ito T."/>
            <person name="Fujiyama A."/>
            <person name="Inagaki F."/>
            <person name="Takami H."/>
        </authorList>
    </citation>
    <scope>NUCLEOTIDE SEQUENCE</scope>
    <source>
        <strain evidence="3">Expedition CK06-06</strain>
    </source>
</reference>
<sequence length="185" mass="21839">RNASELGYKGWGKWVWTACVDCGKCRWSRVRRGKSLNLRCKSCANKLKLYPRGREASNWKGGRRKHEGYIQVLLQSDDFFYPMAESSGYVLEHRLVVAQHLGRCLHSWEIVHHKNHVRDDNRFENLQLVSDDKHKQITLLENKLARLESKVEEQAKLIRLLQWQQKELGINASEKEKKDPNTRRF</sequence>
<dbReference type="InterPro" id="IPR044925">
    <property type="entry name" value="His-Me_finger_sf"/>
</dbReference>
<dbReference type="EMBL" id="BARU01028160">
    <property type="protein sequence ID" value="GAH67433.1"/>
    <property type="molecule type" value="Genomic_DNA"/>
</dbReference>
<feature type="coiled-coil region" evidence="1">
    <location>
        <begin position="130"/>
        <end position="164"/>
    </location>
</feature>
<feature type="non-terminal residue" evidence="3">
    <location>
        <position position="1"/>
    </location>
</feature>
<comment type="caution">
    <text evidence="3">The sequence shown here is derived from an EMBL/GenBank/DDBJ whole genome shotgun (WGS) entry which is preliminary data.</text>
</comment>
<protein>
    <recommendedName>
        <fullName evidence="2">HNH nuclease domain-containing protein</fullName>
    </recommendedName>
</protein>
<keyword evidence="1" id="KW-0175">Coiled coil</keyword>
<organism evidence="3">
    <name type="scientific">marine sediment metagenome</name>
    <dbReference type="NCBI Taxonomy" id="412755"/>
    <lineage>
        <taxon>unclassified sequences</taxon>
        <taxon>metagenomes</taxon>
        <taxon>ecological metagenomes</taxon>
    </lineage>
</organism>
<evidence type="ECO:0000259" key="2">
    <source>
        <dbReference type="Pfam" id="PF13392"/>
    </source>
</evidence>
<dbReference type="InterPro" id="IPR003615">
    <property type="entry name" value="HNH_nuc"/>
</dbReference>
<dbReference type="AlphaFoldDB" id="X1JCD7"/>
<evidence type="ECO:0000256" key="1">
    <source>
        <dbReference type="SAM" id="Coils"/>
    </source>
</evidence>
<name>X1JCD7_9ZZZZ</name>
<dbReference type="Pfam" id="PF13392">
    <property type="entry name" value="HNH_3"/>
    <property type="match status" value="1"/>
</dbReference>
<feature type="domain" description="HNH nuclease" evidence="2">
    <location>
        <begin position="93"/>
        <end position="134"/>
    </location>
</feature>